<dbReference type="Gene3D" id="3.90.1590.10">
    <property type="entry name" value="glutathione-dependent formaldehyde- activating enzyme (gfa)"/>
    <property type="match status" value="1"/>
</dbReference>
<dbReference type="GO" id="GO:0046872">
    <property type="term" value="F:metal ion binding"/>
    <property type="evidence" value="ECO:0007669"/>
    <property type="project" value="UniProtKB-KW"/>
</dbReference>
<evidence type="ECO:0000313" key="7">
    <source>
        <dbReference type="Proteomes" id="UP000254101"/>
    </source>
</evidence>
<evidence type="ECO:0000256" key="4">
    <source>
        <dbReference type="ARBA" id="ARBA00023239"/>
    </source>
</evidence>
<evidence type="ECO:0000313" key="6">
    <source>
        <dbReference type="EMBL" id="RDS77802.1"/>
    </source>
</evidence>
<dbReference type="EMBL" id="QRBB01000001">
    <property type="protein sequence ID" value="RDS77802.1"/>
    <property type="molecule type" value="Genomic_DNA"/>
</dbReference>
<feature type="domain" description="CENP-V/GFA" evidence="5">
    <location>
        <begin position="11"/>
        <end position="123"/>
    </location>
</feature>
<keyword evidence="2" id="KW-0479">Metal-binding</keyword>
<dbReference type="SUPFAM" id="SSF51316">
    <property type="entry name" value="Mss4-like"/>
    <property type="match status" value="1"/>
</dbReference>
<dbReference type="PROSITE" id="PS51891">
    <property type="entry name" value="CENP_V_GFA"/>
    <property type="match status" value="1"/>
</dbReference>
<dbReference type="AlphaFoldDB" id="A0A395LLH3"/>
<dbReference type="Proteomes" id="UP000254101">
    <property type="component" value="Unassembled WGS sequence"/>
</dbReference>
<keyword evidence="3" id="KW-0862">Zinc</keyword>
<dbReference type="OrthoDB" id="7186766at2"/>
<name>A0A395LLH3_9SPHN</name>
<reference evidence="6 7" key="1">
    <citation type="submission" date="2018-07" db="EMBL/GenBank/DDBJ databases">
        <title>Erythrobacter nanhaiensis sp. nov., a novel member of the genus Erythrobacter isolated from the South China Sea.</title>
        <authorList>
            <person name="Chen X."/>
            <person name="Liu J."/>
        </authorList>
    </citation>
    <scope>NUCLEOTIDE SEQUENCE [LARGE SCALE GENOMIC DNA]</scope>
    <source>
        <strain evidence="6 7">S-5</strain>
    </source>
</reference>
<dbReference type="PANTHER" id="PTHR33337">
    <property type="entry name" value="GFA DOMAIN-CONTAINING PROTEIN"/>
    <property type="match status" value="1"/>
</dbReference>
<comment type="caution">
    <text evidence="6">The sequence shown here is derived from an EMBL/GenBank/DDBJ whole genome shotgun (WGS) entry which is preliminary data.</text>
</comment>
<keyword evidence="7" id="KW-1185">Reference proteome</keyword>
<dbReference type="InterPro" id="IPR011057">
    <property type="entry name" value="Mss4-like_sf"/>
</dbReference>
<dbReference type="PANTHER" id="PTHR33337:SF40">
    <property type="entry name" value="CENP-V_GFA DOMAIN-CONTAINING PROTEIN-RELATED"/>
    <property type="match status" value="1"/>
</dbReference>
<gene>
    <name evidence="6" type="ORF">DL238_09435</name>
</gene>
<evidence type="ECO:0000256" key="3">
    <source>
        <dbReference type="ARBA" id="ARBA00022833"/>
    </source>
</evidence>
<dbReference type="Pfam" id="PF04828">
    <property type="entry name" value="GFA"/>
    <property type="match status" value="1"/>
</dbReference>
<dbReference type="RefSeq" id="WP_115492025.1">
    <property type="nucleotide sequence ID" value="NZ_JACHWW010000001.1"/>
</dbReference>
<accession>A0A395LLH3</accession>
<protein>
    <submittedName>
        <fullName evidence="6">GFA family protein</fullName>
    </submittedName>
</protein>
<dbReference type="GO" id="GO:0016846">
    <property type="term" value="F:carbon-sulfur lyase activity"/>
    <property type="evidence" value="ECO:0007669"/>
    <property type="project" value="InterPro"/>
</dbReference>
<evidence type="ECO:0000256" key="2">
    <source>
        <dbReference type="ARBA" id="ARBA00022723"/>
    </source>
</evidence>
<proteinExistence type="inferred from homology"/>
<evidence type="ECO:0000256" key="1">
    <source>
        <dbReference type="ARBA" id="ARBA00005495"/>
    </source>
</evidence>
<keyword evidence="4" id="KW-0456">Lyase</keyword>
<evidence type="ECO:0000259" key="5">
    <source>
        <dbReference type="PROSITE" id="PS51891"/>
    </source>
</evidence>
<organism evidence="6 7">
    <name type="scientific">Alteriqipengyuania lutimaris</name>
    <dbReference type="NCBI Taxonomy" id="1538146"/>
    <lineage>
        <taxon>Bacteria</taxon>
        <taxon>Pseudomonadati</taxon>
        <taxon>Pseudomonadota</taxon>
        <taxon>Alphaproteobacteria</taxon>
        <taxon>Sphingomonadales</taxon>
        <taxon>Erythrobacteraceae</taxon>
        <taxon>Alteriqipengyuania</taxon>
    </lineage>
</organism>
<sequence>MTDAVRLAQPITGRCLCGSVSITVTGMERHVDVCHCDMCARWGGAFYAGVEGEGVEISGEDAITVYRSSEWAERAFCSRCGSNLWYCFTPTGNRTFLAGLFELPEGFAIKHQIFVDEKPDWYDLAQHSEMKTGAQVIAEAKAAGFTFD</sequence>
<comment type="similarity">
    <text evidence="1">Belongs to the Gfa family.</text>
</comment>
<dbReference type="InterPro" id="IPR006913">
    <property type="entry name" value="CENP-V/GFA"/>
</dbReference>